<dbReference type="Pfam" id="PF21212">
    <property type="entry name" value="Dimerisation2-like_dom"/>
    <property type="match status" value="1"/>
</dbReference>
<dbReference type="PROSITE" id="PS51683">
    <property type="entry name" value="SAM_OMT_II"/>
    <property type="match status" value="1"/>
</dbReference>
<dbReference type="SUPFAM" id="SSF46785">
    <property type="entry name" value="Winged helix' DNA-binding domain"/>
    <property type="match status" value="1"/>
</dbReference>
<dbReference type="EMBL" id="CP022278">
    <property type="protein sequence ID" value="ASK28434.1"/>
    <property type="molecule type" value="Genomic_DNA"/>
</dbReference>
<evidence type="ECO:0000256" key="3">
    <source>
        <dbReference type="ARBA" id="ARBA00022691"/>
    </source>
</evidence>
<evidence type="ECO:0000313" key="6">
    <source>
        <dbReference type="EMBL" id="ASK28434.1"/>
    </source>
</evidence>
<dbReference type="Proteomes" id="UP000198238">
    <property type="component" value="Chromosome"/>
</dbReference>
<feature type="domain" description="O-methyltransferase C-terminal" evidence="4">
    <location>
        <begin position="172"/>
        <end position="324"/>
    </location>
</feature>
<evidence type="ECO:0000256" key="2">
    <source>
        <dbReference type="ARBA" id="ARBA00022679"/>
    </source>
</evidence>
<keyword evidence="2 6" id="KW-0808">Transferase</keyword>
<keyword evidence="3" id="KW-0949">S-adenosyl-L-methionine</keyword>
<dbReference type="GO" id="GO:0008171">
    <property type="term" value="F:O-methyltransferase activity"/>
    <property type="evidence" value="ECO:0007669"/>
    <property type="project" value="InterPro"/>
</dbReference>
<dbReference type="CDD" id="cd02440">
    <property type="entry name" value="AdoMet_MTases"/>
    <property type="match status" value="1"/>
</dbReference>
<dbReference type="Gene3D" id="1.10.10.10">
    <property type="entry name" value="Winged helix-like DNA-binding domain superfamily/Winged helix DNA-binding domain"/>
    <property type="match status" value="1"/>
</dbReference>
<dbReference type="SUPFAM" id="SSF53335">
    <property type="entry name" value="S-adenosyl-L-methionine-dependent methyltransferases"/>
    <property type="match status" value="1"/>
</dbReference>
<organism evidence="6 7">
    <name type="scientific">Neisseria chenwenguii</name>
    <dbReference type="NCBI Taxonomy" id="1853278"/>
    <lineage>
        <taxon>Bacteria</taxon>
        <taxon>Pseudomonadati</taxon>
        <taxon>Pseudomonadota</taxon>
        <taxon>Betaproteobacteria</taxon>
        <taxon>Neisseriales</taxon>
        <taxon>Neisseriaceae</taxon>
        <taxon>Neisseria</taxon>
    </lineage>
</organism>
<evidence type="ECO:0000256" key="1">
    <source>
        <dbReference type="ARBA" id="ARBA00022603"/>
    </source>
</evidence>
<dbReference type="InterPro" id="IPR049480">
    <property type="entry name" value="BVU_1015-like_N"/>
</dbReference>
<proteinExistence type="predicted"/>
<dbReference type="InterPro" id="IPR001077">
    <property type="entry name" value="COMT_C"/>
</dbReference>
<dbReference type="AlphaFoldDB" id="A0A220S4K2"/>
<dbReference type="PANTHER" id="PTHR43712:SF2">
    <property type="entry name" value="O-METHYLTRANSFERASE CICE"/>
    <property type="match status" value="1"/>
</dbReference>
<dbReference type="InterPro" id="IPR036390">
    <property type="entry name" value="WH_DNA-bd_sf"/>
</dbReference>
<evidence type="ECO:0000313" key="7">
    <source>
        <dbReference type="Proteomes" id="UP000198238"/>
    </source>
</evidence>
<dbReference type="InterPro" id="IPR036388">
    <property type="entry name" value="WH-like_DNA-bd_sf"/>
</dbReference>
<keyword evidence="7" id="KW-1185">Reference proteome</keyword>
<dbReference type="PIRSF" id="PIRSF005739">
    <property type="entry name" value="O-mtase"/>
    <property type="match status" value="1"/>
</dbReference>
<dbReference type="InterPro" id="IPR029063">
    <property type="entry name" value="SAM-dependent_MTases_sf"/>
</dbReference>
<evidence type="ECO:0000259" key="4">
    <source>
        <dbReference type="Pfam" id="PF00891"/>
    </source>
</evidence>
<name>A0A220S4K2_9NEIS</name>
<dbReference type="InterPro" id="IPR016461">
    <property type="entry name" value="COMT-like"/>
</dbReference>
<dbReference type="PANTHER" id="PTHR43712">
    <property type="entry name" value="PUTATIVE (AFU_ORTHOLOGUE AFUA_4G14580)-RELATED"/>
    <property type="match status" value="1"/>
</dbReference>
<dbReference type="Pfam" id="PF00891">
    <property type="entry name" value="Methyltransf_2"/>
    <property type="match status" value="1"/>
</dbReference>
<evidence type="ECO:0000259" key="5">
    <source>
        <dbReference type="Pfam" id="PF21212"/>
    </source>
</evidence>
<accession>A0A220S4K2</accession>
<protein>
    <submittedName>
        <fullName evidence="6">SAM-dependent methyltransferase</fullName>
    </submittedName>
</protein>
<dbReference type="KEGG" id="nei:BG910_03445"/>
<dbReference type="RefSeq" id="WP_089037121.1">
    <property type="nucleotide sequence ID" value="NZ_CP022278.1"/>
</dbReference>
<feature type="domain" description="BVU-1015-like N-terminal dimerisation-like" evidence="5">
    <location>
        <begin position="22"/>
        <end position="93"/>
    </location>
</feature>
<dbReference type="GO" id="GO:0032259">
    <property type="term" value="P:methylation"/>
    <property type="evidence" value="ECO:0007669"/>
    <property type="project" value="UniProtKB-KW"/>
</dbReference>
<sequence length="361" mass="40314">MRIFPNLEKRYGEEQLSAGAAQRLAQEIAFGPVVFQVSRLMVKLGILDLLNSRSDGLTLDETAEKAGISRYAAQVLLEASLSIGTVLLRDERYSISKAGWFLLKDKMARVNMDFVQDVCYQGMFDLEATLQTGKPEGLKVFGEWPTVYEGLSQLPENVRQSWLAFDHHYSDSSFPEALQTVFARPVKKLLDVGGNTGRWAQQCVAFNPEVEVTVMDLPQQIGLMREAVKGKTGEERIHGHPADLLDNSVPFPGGFDAVWMSQFLDCFSEEEVTAILTRAARSMSADTVLYIMEPFWDRQRYETAAYCLTQTSLYFTAVANGNSKIYRAEDMVRCVETAGLKVEKISDGLGLGHSILHCRLA</sequence>
<keyword evidence="1 6" id="KW-0489">Methyltransferase</keyword>
<gene>
    <name evidence="6" type="ORF">BG910_03445</name>
</gene>
<dbReference type="Gene3D" id="3.40.50.150">
    <property type="entry name" value="Vaccinia Virus protein VP39"/>
    <property type="match status" value="1"/>
</dbReference>
<dbReference type="Gene3D" id="1.20.58.1390">
    <property type="match status" value="1"/>
</dbReference>
<reference evidence="6 7" key="1">
    <citation type="submission" date="2017-06" db="EMBL/GenBank/DDBJ databases">
        <title>Neisseria chenwenguii sp. nov., isolated from the intestinal contents of Tibetan Plateau Pika in Yushu, Qinghai Province, China.</title>
        <authorList>
            <person name="Zhang G."/>
        </authorList>
    </citation>
    <scope>NUCLEOTIDE SEQUENCE [LARGE SCALE GENOMIC DNA]</scope>
    <source>
        <strain evidence="6 7">10023</strain>
    </source>
</reference>